<dbReference type="InterPro" id="IPR017938">
    <property type="entry name" value="Riboflavin_synthase-like_b-brl"/>
</dbReference>
<comment type="cofactor">
    <cofactor evidence="1">
        <name>heme b</name>
        <dbReference type="ChEBI" id="CHEBI:60344"/>
    </cofactor>
</comment>
<keyword evidence="7" id="KW-0479">Metal-binding</keyword>
<dbReference type="Pfam" id="PF00175">
    <property type="entry name" value="NAD_binding_1"/>
    <property type="match status" value="1"/>
</dbReference>
<evidence type="ECO:0000256" key="14">
    <source>
        <dbReference type="ARBA" id="ARBA00049433"/>
    </source>
</evidence>
<protein>
    <recommendedName>
        <fullName evidence="4">nitric oxide dioxygenase</fullName>
        <ecNumber evidence="4">1.14.12.17</ecNumber>
    </recommendedName>
</protein>
<evidence type="ECO:0000313" key="17">
    <source>
        <dbReference type="EMBL" id="KHQ51628.1"/>
    </source>
</evidence>
<comment type="cofactor">
    <cofactor evidence="2">
        <name>FAD</name>
        <dbReference type="ChEBI" id="CHEBI:57692"/>
    </cofactor>
</comment>
<keyword evidence="8" id="KW-0274">FAD</keyword>
<dbReference type="InterPro" id="IPR001041">
    <property type="entry name" value="2Fe-2S_ferredoxin-type"/>
</dbReference>
<gene>
    <name evidence="17" type="ORF">OA50_03790</name>
</gene>
<evidence type="ECO:0000259" key="15">
    <source>
        <dbReference type="PROSITE" id="PS51085"/>
    </source>
</evidence>
<evidence type="ECO:0000256" key="3">
    <source>
        <dbReference type="ARBA" id="ARBA00006401"/>
    </source>
</evidence>
<dbReference type="InterPro" id="IPR012675">
    <property type="entry name" value="Beta-grasp_dom_sf"/>
</dbReference>
<keyword evidence="5" id="KW-0349">Heme</keyword>
<comment type="catalytic activity">
    <reaction evidence="13">
        <text>2 nitric oxide + NADH + 2 O2 = 2 nitrate + NAD(+) + H(+)</text>
        <dbReference type="Rhea" id="RHEA:19469"/>
        <dbReference type="ChEBI" id="CHEBI:15378"/>
        <dbReference type="ChEBI" id="CHEBI:15379"/>
        <dbReference type="ChEBI" id="CHEBI:16480"/>
        <dbReference type="ChEBI" id="CHEBI:17632"/>
        <dbReference type="ChEBI" id="CHEBI:57540"/>
        <dbReference type="ChEBI" id="CHEBI:57945"/>
        <dbReference type="EC" id="1.14.12.17"/>
    </reaction>
</comment>
<evidence type="ECO:0000256" key="6">
    <source>
        <dbReference type="ARBA" id="ARBA00022630"/>
    </source>
</evidence>
<proteinExistence type="inferred from homology"/>
<dbReference type="SUPFAM" id="SSF52343">
    <property type="entry name" value="Ferredoxin reductase-like, C-terminal NADP-linked domain"/>
    <property type="match status" value="1"/>
</dbReference>
<dbReference type="Gene3D" id="3.10.20.30">
    <property type="match status" value="1"/>
</dbReference>
<dbReference type="PANTHER" id="PTHR47354">
    <property type="entry name" value="NADH OXIDOREDUCTASE HCR"/>
    <property type="match status" value="1"/>
</dbReference>
<dbReference type="InterPro" id="IPR017927">
    <property type="entry name" value="FAD-bd_FR_type"/>
</dbReference>
<keyword evidence="9" id="KW-0521">NADP</keyword>
<evidence type="ECO:0000256" key="7">
    <source>
        <dbReference type="ARBA" id="ARBA00022723"/>
    </source>
</evidence>
<keyword evidence="6" id="KW-0285">Flavoprotein</keyword>
<evidence type="ECO:0000256" key="13">
    <source>
        <dbReference type="ARBA" id="ARBA00048649"/>
    </source>
</evidence>
<evidence type="ECO:0000256" key="8">
    <source>
        <dbReference type="ARBA" id="ARBA00022827"/>
    </source>
</evidence>
<evidence type="ECO:0000256" key="11">
    <source>
        <dbReference type="ARBA" id="ARBA00023004"/>
    </source>
</evidence>
<dbReference type="OrthoDB" id="9786134at2"/>
<dbReference type="SUPFAM" id="SSF54292">
    <property type="entry name" value="2Fe-2S ferredoxin-like"/>
    <property type="match status" value="1"/>
</dbReference>
<feature type="domain" description="FAD-binding FR-type" evidence="16">
    <location>
        <begin position="3"/>
        <end position="115"/>
    </location>
</feature>
<evidence type="ECO:0000259" key="16">
    <source>
        <dbReference type="PROSITE" id="PS51384"/>
    </source>
</evidence>
<feature type="domain" description="2Fe-2S ferredoxin-type" evidence="15">
    <location>
        <begin position="309"/>
        <end position="391"/>
    </location>
</feature>
<comment type="similarity">
    <text evidence="3">In the C-terminal section; belongs to the flavoprotein pyridine nucleotide cytochrome reductase family.</text>
</comment>
<dbReference type="InterPro" id="IPR001433">
    <property type="entry name" value="OxRdtase_FAD/NAD-bd"/>
</dbReference>
<evidence type="ECO:0000256" key="10">
    <source>
        <dbReference type="ARBA" id="ARBA00023002"/>
    </source>
</evidence>
<dbReference type="EC" id="1.14.12.17" evidence="4"/>
<keyword evidence="17" id="KW-0223">Dioxygenase</keyword>
<dbReference type="Pfam" id="PF00111">
    <property type="entry name" value="Fer2"/>
    <property type="match status" value="1"/>
</dbReference>
<keyword evidence="11" id="KW-0408">Iron</keyword>
<dbReference type="Gene3D" id="3.40.50.80">
    <property type="entry name" value="Nucleotide-binding domain of ferredoxin-NADP reductase (FNR) module"/>
    <property type="match status" value="1"/>
</dbReference>
<evidence type="ECO:0000256" key="5">
    <source>
        <dbReference type="ARBA" id="ARBA00022617"/>
    </source>
</evidence>
<dbReference type="InterPro" id="IPR036010">
    <property type="entry name" value="2Fe-2S_ferredoxin-like_sf"/>
</dbReference>
<dbReference type="GO" id="GO:0046872">
    <property type="term" value="F:metal ion binding"/>
    <property type="evidence" value="ECO:0007669"/>
    <property type="project" value="UniProtKB-KW"/>
</dbReference>
<dbReference type="InterPro" id="IPR050415">
    <property type="entry name" value="MRET"/>
</dbReference>
<dbReference type="CDD" id="cd00207">
    <property type="entry name" value="fer2"/>
    <property type="match status" value="1"/>
</dbReference>
<dbReference type="PROSITE" id="PS51085">
    <property type="entry name" value="2FE2S_FER_2"/>
    <property type="match status" value="1"/>
</dbReference>
<accession>A0A0B3RY01</accession>
<dbReference type="SUPFAM" id="SSF63380">
    <property type="entry name" value="Riboflavin synthase domain-like"/>
    <property type="match status" value="1"/>
</dbReference>
<dbReference type="AlphaFoldDB" id="A0A0B3RY01"/>
<evidence type="ECO:0000256" key="1">
    <source>
        <dbReference type="ARBA" id="ARBA00001970"/>
    </source>
</evidence>
<comment type="catalytic activity">
    <reaction evidence="14">
        <text>2 nitric oxide + NADPH + 2 O2 = 2 nitrate + NADP(+) + H(+)</text>
        <dbReference type="Rhea" id="RHEA:19465"/>
        <dbReference type="ChEBI" id="CHEBI:15378"/>
        <dbReference type="ChEBI" id="CHEBI:15379"/>
        <dbReference type="ChEBI" id="CHEBI:16480"/>
        <dbReference type="ChEBI" id="CHEBI:17632"/>
        <dbReference type="ChEBI" id="CHEBI:57783"/>
        <dbReference type="ChEBI" id="CHEBI:58349"/>
        <dbReference type="EC" id="1.14.12.17"/>
    </reaction>
</comment>
<comment type="caution">
    <text evidence="17">The sequence shown here is derived from an EMBL/GenBank/DDBJ whole genome shotgun (WGS) entry which is preliminary data.</text>
</comment>
<evidence type="ECO:0000313" key="18">
    <source>
        <dbReference type="Proteomes" id="UP000030960"/>
    </source>
</evidence>
<keyword evidence="10 17" id="KW-0560">Oxidoreductase</keyword>
<sequence>MADAFRKFRVIARVRESEIITSFHLKPIDGGPLWQAQPGQYLTLRVPTDEGSVLKTYSLSGDVQRDDFHRISVKRECAPDGSEVPDGVGSCWLHDHVQEGEEIEIAPPRGGFVLDQQSDRPVLLLAGGVGLTPLLAMAKVLARSKRRVWIFHACENGDVQALGDELRALTEATAGRITLHVAHRQPTDLDRAERRFDSEGLIDKVLLQSLLPLDDYEVYMCGPTPFMVAMYRLLSDLGIARSRVSYEFFGTATSLEKMAAERAPAAKAAVSAPKALANLVNLTDPDAWAVTETTVPMAAESDEAPKGANTVVFSKSGASADMGSDTRTILELAEEAGLEPAFSCRSGICNTCRCTLVEGKVSYVEEPLQAPDAGEVLICCARPEGRVVVDI</sequence>
<reference evidence="17 18" key="1">
    <citation type="submission" date="2014-10" db="EMBL/GenBank/DDBJ databases">
        <title>Genome sequence of Ponticoccus sp. strain UMTAT08 isolated from clonal culture of toxic dinoflagellate Alexandrium tamiyavanichii.</title>
        <authorList>
            <person name="Gan H.Y."/>
            <person name="Muhd D.-D."/>
            <person name="Mohd Noor M.E."/>
            <person name="Yeong Y.S."/>
            <person name="Usup G."/>
        </authorList>
    </citation>
    <scope>NUCLEOTIDE SEQUENCE [LARGE SCALE GENOMIC DNA]</scope>
    <source>
        <strain evidence="17 18">UMTAT08</strain>
    </source>
</reference>
<evidence type="ECO:0000256" key="12">
    <source>
        <dbReference type="ARBA" id="ARBA00023027"/>
    </source>
</evidence>
<dbReference type="PANTHER" id="PTHR47354:SF5">
    <property type="entry name" value="PROTEIN RFBI"/>
    <property type="match status" value="1"/>
</dbReference>
<name>A0A0B3RY01_9RHOB</name>
<dbReference type="PROSITE" id="PS51384">
    <property type="entry name" value="FAD_FR"/>
    <property type="match status" value="1"/>
</dbReference>
<dbReference type="CDD" id="cd06184">
    <property type="entry name" value="flavohem_like_fad_nad_binding"/>
    <property type="match status" value="1"/>
</dbReference>
<dbReference type="PRINTS" id="PR00409">
    <property type="entry name" value="PHDIOXRDTASE"/>
</dbReference>
<keyword evidence="18" id="KW-1185">Reference proteome</keyword>
<dbReference type="FunFam" id="3.40.50.80:FF:000010">
    <property type="entry name" value="Flavohemoprotein"/>
    <property type="match status" value="1"/>
</dbReference>
<evidence type="ECO:0000256" key="2">
    <source>
        <dbReference type="ARBA" id="ARBA00001974"/>
    </source>
</evidence>
<keyword evidence="12" id="KW-0520">NAD</keyword>
<evidence type="ECO:0000256" key="4">
    <source>
        <dbReference type="ARBA" id="ARBA00012229"/>
    </source>
</evidence>
<dbReference type="Proteomes" id="UP000030960">
    <property type="component" value="Unassembled WGS sequence"/>
</dbReference>
<evidence type="ECO:0000256" key="9">
    <source>
        <dbReference type="ARBA" id="ARBA00022857"/>
    </source>
</evidence>
<dbReference type="GO" id="GO:0008941">
    <property type="term" value="F:nitric oxide dioxygenase NAD(P)H activity"/>
    <property type="evidence" value="ECO:0007669"/>
    <property type="project" value="UniProtKB-EC"/>
</dbReference>
<organism evidence="17 18">
    <name type="scientific">Mameliella alba</name>
    <dbReference type="NCBI Taxonomy" id="561184"/>
    <lineage>
        <taxon>Bacteria</taxon>
        <taxon>Pseudomonadati</taxon>
        <taxon>Pseudomonadota</taxon>
        <taxon>Alphaproteobacteria</taxon>
        <taxon>Rhodobacterales</taxon>
        <taxon>Roseobacteraceae</taxon>
        <taxon>Mameliella</taxon>
    </lineage>
</organism>
<dbReference type="Gene3D" id="2.40.30.10">
    <property type="entry name" value="Translation factors"/>
    <property type="match status" value="1"/>
</dbReference>
<dbReference type="GO" id="GO:0051536">
    <property type="term" value="F:iron-sulfur cluster binding"/>
    <property type="evidence" value="ECO:0007669"/>
    <property type="project" value="InterPro"/>
</dbReference>
<dbReference type="EMBL" id="JSUQ01000016">
    <property type="protein sequence ID" value="KHQ51628.1"/>
    <property type="molecule type" value="Genomic_DNA"/>
</dbReference>
<dbReference type="RefSeq" id="WP_043144442.1">
    <property type="nucleotide sequence ID" value="NZ_JSUQ01000016.1"/>
</dbReference>
<dbReference type="InterPro" id="IPR039261">
    <property type="entry name" value="FNR_nucleotide-bd"/>
</dbReference>